<feature type="compositionally biased region" description="Basic and acidic residues" evidence="1">
    <location>
        <begin position="50"/>
        <end position="64"/>
    </location>
</feature>
<reference evidence="2 3" key="1">
    <citation type="submission" date="2019-06" db="EMBL/GenBank/DDBJ databases">
        <title>Comparative genomics and metabolomics analyses of clavulanic acid producing Streptomyces species provides insight into specialized metabolism and evolution of beta-lactam biosynthetic gene clusters.</title>
        <authorList>
            <person name="Moore M.A."/>
            <person name="Cruz-Morales P."/>
            <person name="Barona Gomez F."/>
            <person name="Kapil T."/>
        </authorList>
    </citation>
    <scope>NUCLEOTIDE SEQUENCE [LARGE SCALE GENOMIC DNA]</scope>
    <source>
        <strain evidence="2 3">T-272</strain>
    </source>
</reference>
<accession>A0ABW9NQ15</accession>
<feature type="region of interest" description="Disordered" evidence="1">
    <location>
        <begin position="27"/>
        <end position="64"/>
    </location>
</feature>
<evidence type="ECO:0000313" key="2">
    <source>
        <dbReference type="EMBL" id="MQS35412.1"/>
    </source>
</evidence>
<organism evidence="2 3">
    <name type="scientific">Streptomyces katsurahamanus</name>
    <dbReference type="NCBI Taxonomy" id="2577098"/>
    <lineage>
        <taxon>Bacteria</taxon>
        <taxon>Bacillati</taxon>
        <taxon>Actinomycetota</taxon>
        <taxon>Actinomycetes</taxon>
        <taxon>Kitasatosporales</taxon>
        <taxon>Streptomycetaceae</taxon>
        <taxon>Streptomyces</taxon>
    </lineage>
</organism>
<evidence type="ECO:0000256" key="1">
    <source>
        <dbReference type="SAM" id="MobiDB-lite"/>
    </source>
</evidence>
<dbReference type="RefSeq" id="WP_228386403.1">
    <property type="nucleotide sequence ID" value="NZ_VDEQ01000073.1"/>
</dbReference>
<gene>
    <name evidence="2" type="ORF">FFZ77_07250</name>
</gene>
<keyword evidence="3" id="KW-1185">Reference proteome</keyword>
<sequence length="118" mass="11894">MAGIEQLSIWGIAAILSSPGMAAIDPVDTADTARQPVRQSTAAALSPGGERGRPDTASPERPEAVRVTGEAFPYEVSAAVSVPGVVCASASASVAGPRPVSVGVRVSVEVLRHCPPPP</sequence>
<dbReference type="EMBL" id="VDEQ01000073">
    <property type="protein sequence ID" value="MQS35412.1"/>
    <property type="molecule type" value="Genomic_DNA"/>
</dbReference>
<protein>
    <submittedName>
        <fullName evidence="2">Uncharacterized protein</fullName>
    </submittedName>
</protein>
<name>A0ABW9NQ15_9ACTN</name>
<proteinExistence type="predicted"/>
<comment type="caution">
    <text evidence="2">The sequence shown here is derived from an EMBL/GenBank/DDBJ whole genome shotgun (WGS) entry which is preliminary data.</text>
</comment>
<evidence type="ECO:0000313" key="3">
    <source>
        <dbReference type="Proteomes" id="UP000460558"/>
    </source>
</evidence>
<feature type="non-terminal residue" evidence="2">
    <location>
        <position position="118"/>
    </location>
</feature>
<dbReference type="Proteomes" id="UP000460558">
    <property type="component" value="Unassembled WGS sequence"/>
</dbReference>